<dbReference type="PANTHER" id="PTHR31944:SF131">
    <property type="entry name" value="HEME-RESPONSIVE ZINC FINGER TRANSCRIPTION FACTOR HAP1"/>
    <property type="match status" value="1"/>
</dbReference>
<keyword evidence="4" id="KW-0238">DNA-binding</keyword>
<evidence type="ECO:0000256" key="5">
    <source>
        <dbReference type="ARBA" id="ARBA00023163"/>
    </source>
</evidence>
<keyword evidence="1" id="KW-0479">Metal-binding</keyword>
<dbReference type="GO" id="GO:0008270">
    <property type="term" value="F:zinc ion binding"/>
    <property type="evidence" value="ECO:0007669"/>
    <property type="project" value="InterPro"/>
</dbReference>
<comment type="caution">
    <text evidence="9">The sequence shown here is derived from an EMBL/GenBank/DDBJ whole genome shotgun (WGS) entry which is preliminary data.</text>
</comment>
<dbReference type="AlphaFoldDB" id="A0A168BPS0"/>
<reference evidence="9 10" key="1">
    <citation type="journal article" date="2016" name="Genome Biol. Evol.">
        <title>Divergent and convergent evolution of fungal pathogenicity.</title>
        <authorList>
            <person name="Shang Y."/>
            <person name="Xiao G."/>
            <person name="Zheng P."/>
            <person name="Cen K."/>
            <person name="Zhan S."/>
            <person name="Wang C."/>
        </authorList>
    </citation>
    <scope>NUCLEOTIDE SEQUENCE [LARGE SCALE GENOMIC DNA]</scope>
    <source>
        <strain evidence="9 10">ARSEF 2679</strain>
    </source>
</reference>
<keyword evidence="10" id="KW-1185">Reference proteome</keyword>
<dbReference type="SMART" id="SM00906">
    <property type="entry name" value="Fungal_trans"/>
    <property type="match status" value="1"/>
</dbReference>
<feature type="compositionally biased region" description="Acidic residues" evidence="7">
    <location>
        <begin position="742"/>
        <end position="752"/>
    </location>
</feature>
<dbReference type="InterPro" id="IPR051430">
    <property type="entry name" value="Fungal_TF_Env_Response"/>
</dbReference>
<proteinExistence type="predicted"/>
<evidence type="ECO:0000313" key="10">
    <source>
        <dbReference type="Proteomes" id="UP000076744"/>
    </source>
</evidence>
<dbReference type="PROSITE" id="PS00463">
    <property type="entry name" value="ZN2_CY6_FUNGAL_1"/>
    <property type="match status" value="1"/>
</dbReference>
<dbReference type="InterPro" id="IPR007219">
    <property type="entry name" value="XnlR_reg_dom"/>
</dbReference>
<dbReference type="RefSeq" id="XP_018706680.1">
    <property type="nucleotide sequence ID" value="XM_018845973.1"/>
</dbReference>
<feature type="region of interest" description="Disordered" evidence="7">
    <location>
        <begin position="58"/>
        <end position="122"/>
    </location>
</feature>
<dbReference type="GO" id="GO:0001228">
    <property type="term" value="F:DNA-binding transcription activator activity, RNA polymerase II-specific"/>
    <property type="evidence" value="ECO:0007669"/>
    <property type="project" value="TreeGrafter"/>
</dbReference>
<dbReference type="Pfam" id="PF00172">
    <property type="entry name" value="Zn_clus"/>
    <property type="match status" value="1"/>
</dbReference>
<feature type="region of interest" description="Disordered" evidence="7">
    <location>
        <begin position="450"/>
        <end position="476"/>
    </location>
</feature>
<dbReference type="PROSITE" id="PS50048">
    <property type="entry name" value="ZN2_CY6_FUNGAL_2"/>
    <property type="match status" value="1"/>
</dbReference>
<organism evidence="9 10">
    <name type="scientific">Cordyceps fumosorosea (strain ARSEF 2679)</name>
    <name type="common">Isaria fumosorosea</name>
    <dbReference type="NCBI Taxonomy" id="1081104"/>
    <lineage>
        <taxon>Eukaryota</taxon>
        <taxon>Fungi</taxon>
        <taxon>Dikarya</taxon>
        <taxon>Ascomycota</taxon>
        <taxon>Pezizomycotina</taxon>
        <taxon>Sordariomycetes</taxon>
        <taxon>Hypocreomycetidae</taxon>
        <taxon>Hypocreales</taxon>
        <taxon>Cordycipitaceae</taxon>
        <taxon>Cordyceps</taxon>
    </lineage>
</organism>
<dbReference type="SMART" id="SM00066">
    <property type="entry name" value="GAL4"/>
    <property type="match status" value="1"/>
</dbReference>
<keyword evidence="3" id="KW-0805">Transcription regulation</keyword>
<dbReference type="Proteomes" id="UP000076744">
    <property type="component" value="Unassembled WGS sequence"/>
</dbReference>
<feature type="compositionally biased region" description="Acidic residues" evidence="7">
    <location>
        <begin position="450"/>
        <end position="462"/>
    </location>
</feature>
<feature type="compositionally biased region" description="Low complexity" evidence="7">
    <location>
        <begin position="71"/>
        <end position="85"/>
    </location>
</feature>
<dbReference type="InterPro" id="IPR036864">
    <property type="entry name" value="Zn2-C6_fun-type_DNA-bd_sf"/>
</dbReference>
<protein>
    <submittedName>
        <fullName evidence="9">C6 zinc finger domain-containing protein</fullName>
    </submittedName>
</protein>
<evidence type="ECO:0000256" key="1">
    <source>
        <dbReference type="ARBA" id="ARBA00022723"/>
    </source>
</evidence>
<dbReference type="CDD" id="cd12148">
    <property type="entry name" value="fungal_TF_MHR"/>
    <property type="match status" value="1"/>
</dbReference>
<dbReference type="GO" id="GO:0000978">
    <property type="term" value="F:RNA polymerase II cis-regulatory region sequence-specific DNA binding"/>
    <property type="evidence" value="ECO:0007669"/>
    <property type="project" value="TreeGrafter"/>
</dbReference>
<feature type="domain" description="Zn(2)-C6 fungal-type" evidence="8">
    <location>
        <begin position="27"/>
        <end position="57"/>
    </location>
</feature>
<sequence length="826" mass="89532">MAEQAGQAEHPPAATTAAKKRRRPPLSCEQCRRRKIKCDREFPCGHCVRADAGACTYAPTHTPKPRRRAPHGAVADADAARSGVSSPGGGSVPRRPAGASTVVNLRPTARATQIQTPDSEEFHRASVWQLLPPSSAAAQRQSDEPETHRSGRAAHGEPASSGGAAHRSGEVFGERRRSESTPPPKGSISKGRYFGQSHWMNVSASFPVELSMLKNQEYTQGELFRILYQCKVLCQKIKTIRSQPLSSLDIGKNTLPRAVCDELVEAYLRTFEGVYRILHIPTFRKEYASYWQDPSGVGEGFVMLMQLCAVLGSSVRAAPVASAARPAAAALKITTTRWIYEAHMWLILPPEKGRMTLTGVQVQCLLTLAKMTCGVSADLTWVMAGSLLRTAMYMGLHRDPSRLSSGASVYRAEMRRRLWATVLELNLLYAFEAGGMPLVSEDDYDALPPADLDDEALDDDTTDDSRRAGQASSGKGATQMSVPLAVFKSLPLRMELLRYINDFRAGVDYDKTLRLNSDLTKACRLFTQTIGAVTKHQDDNDSSSARIAPFHVSLAEMMLYRCLHALHFPVLFTAFDDPRFYFSRKMCLDGALKIADLLGFTRPRAPSPTSDFGRLVIHGTGMFKNIPVQVSCIIALELIHDTAGGGPGLGPSLAPAAEGHATLLRTCLDSALGWMLDRMRAGEVTAKGHCFVSACVAHTEALERGLDKAATMALLVSRATEAARLDLGLIRAVARESGVPVAEEEDGEEEEGGGQVDAAESSAVDVGTIEALAASWDGGGGGGGISWAWDEADDWMWGGAWSSQLNVPMPLDSMRQFFEAPVGYPR</sequence>
<feature type="region of interest" description="Disordered" evidence="7">
    <location>
        <begin position="1"/>
        <end position="29"/>
    </location>
</feature>
<dbReference type="GO" id="GO:0005634">
    <property type="term" value="C:nucleus"/>
    <property type="evidence" value="ECO:0007669"/>
    <property type="project" value="TreeGrafter"/>
</dbReference>
<dbReference type="InterPro" id="IPR001138">
    <property type="entry name" value="Zn2Cys6_DnaBD"/>
</dbReference>
<keyword evidence="6" id="KW-0539">Nucleus</keyword>
<feature type="compositionally biased region" description="Basic and acidic residues" evidence="7">
    <location>
        <begin position="167"/>
        <end position="179"/>
    </location>
</feature>
<evidence type="ECO:0000256" key="4">
    <source>
        <dbReference type="ARBA" id="ARBA00023125"/>
    </source>
</evidence>
<dbReference type="PANTHER" id="PTHR31944">
    <property type="entry name" value="HEME-RESPONSIVE ZINC FINGER TRANSCRIPTION FACTOR HAP1"/>
    <property type="match status" value="1"/>
</dbReference>
<evidence type="ECO:0000256" key="2">
    <source>
        <dbReference type="ARBA" id="ARBA00022833"/>
    </source>
</evidence>
<evidence type="ECO:0000256" key="6">
    <source>
        <dbReference type="ARBA" id="ARBA00023242"/>
    </source>
</evidence>
<dbReference type="GeneID" id="30018659"/>
<dbReference type="EMBL" id="AZHB01000004">
    <property type="protein sequence ID" value="OAA70393.1"/>
    <property type="molecule type" value="Genomic_DNA"/>
</dbReference>
<feature type="region of interest" description="Disordered" evidence="7">
    <location>
        <begin position="738"/>
        <end position="760"/>
    </location>
</feature>
<evidence type="ECO:0000259" key="8">
    <source>
        <dbReference type="PROSITE" id="PS50048"/>
    </source>
</evidence>
<evidence type="ECO:0000256" key="7">
    <source>
        <dbReference type="SAM" id="MobiDB-lite"/>
    </source>
</evidence>
<dbReference type="Gene3D" id="4.10.240.10">
    <property type="entry name" value="Zn(2)-C6 fungal-type DNA-binding domain"/>
    <property type="match status" value="1"/>
</dbReference>
<accession>A0A168BPS0</accession>
<dbReference type="GO" id="GO:0006351">
    <property type="term" value="P:DNA-templated transcription"/>
    <property type="evidence" value="ECO:0007669"/>
    <property type="project" value="InterPro"/>
</dbReference>
<evidence type="ECO:0000256" key="3">
    <source>
        <dbReference type="ARBA" id="ARBA00023015"/>
    </source>
</evidence>
<gene>
    <name evidence="9" type="ORF">ISF_02367</name>
</gene>
<keyword evidence="5" id="KW-0804">Transcription</keyword>
<dbReference type="CDD" id="cd00067">
    <property type="entry name" value="GAL4"/>
    <property type="match status" value="1"/>
</dbReference>
<feature type="region of interest" description="Disordered" evidence="7">
    <location>
        <begin position="134"/>
        <end position="192"/>
    </location>
</feature>
<evidence type="ECO:0000313" key="9">
    <source>
        <dbReference type="EMBL" id="OAA70393.1"/>
    </source>
</evidence>
<keyword evidence="2" id="KW-0862">Zinc</keyword>
<name>A0A168BPS0_CORFA</name>
<dbReference type="Pfam" id="PF04082">
    <property type="entry name" value="Fungal_trans"/>
    <property type="match status" value="1"/>
</dbReference>
<dbReference type="SUPFAM" id="SSF57701">
    <property type="entry name" value="Zn2/Cys6 DNA-binding domain"/>
    <property type="match status" value="1"/>
</dbReference>
<dbReference type="OrthoDB" id="4337792at2759"/>